<evidence type="ECO:0008006" key="3">
    <source>
        <dbReference type="Google" id="ProtNLM"/>
    </source>
</evidence>
<reference evidence="2" key="1">
    <citation type="journal article" date="2019" name="Int. J. Syst. Evol. Microbiol.">
        <title>The Global Catalogue of Microorganisms (GCM) 10K type strain sequencing project: providing services to taxonomists for standard genome sequencing and annotation.</title>
        <authorList>
            <consortium name="The Broad Institute Genomics Platform"/>
            <consortium name="The Broad Institute Genome Sequencing Center for Infectious Disease"/>
            <person name="Wu L."/>
            <person name="Ma J."/>
        </authorList>
    </citation>
    <scope>NUCLEOTIDE SEQUENCE [LARGE SCALE GENOMIC DNA]</scope>
    <source>
        <strain evidence="2">JCM 18200</strain>
    </source>
</reference>
<comment type="caution">
    <text evidence="1">The sequence shown here is derived from an EMBL/GenBank/DDBJ whole genome shotgun (WGS) entry which is preliminary data.</text>
</comment>
<dbReference type="Proteomes" id="UP001501411">
    <property type="component" value="Unassembled WGS sequence"/>
</dbReference>
<dbReference type="EMBL" id="BAABIQ010000002">
    <property type="protein sequence ID" value="GAA4778916.1"/>
    <property type="molecule type" value="Genomic_DNA"/>
</dbReference>
<proteinExistence type="predicted"/>
<name>A0ABP9ACE7_9SPHI</name>
<keyword evidence="2" id="KW-1185">Reference proteome</keyword>
<sequence>MKIYPEQHKKWTIHNFPFPEQELDPAVKEKAVAIANQLYHEGEPEGEKLFKKAINGAKEWFLEMEG</sequence>
<protein>
    <recommendedName>
        <fullName evidence="3">DUF2188 domain-containing protein</fullName>
    </recommendedName>
</protein>
<dbReference type="RefSeq" id="WP_345229809.1">
    <property type="nucleotide sequence ID" value="NZ_BAABIQ010000002.1"/>
</dbReference>
<gene>
    <name evidence="1" type="ORF">GCM10023231_01920</name>
</gene>
<organism evidence="1 2">
    <name type="scientific">Olivibacter ginsenosidimutans</name>
    <dbReference type="NCBI Taxonomy" id="1176537"/>
    <lineage>
        <taxon>Bacteria</taxon>
        <taxon>Pseudomonadati</taxon>
        <taxon>Bacteroidota</taxon>
        <taxon>Sphingobacteriia</taxon>
        <taxon>Sphingobacteriales</taxon>
        <taxon>Sphingobacteriaceae</taxon>
        <taxon>Olivibacter</taxon>
    </lineage>
</organism>
<evidence type="ECO:0000313" key="1">
    <source>
        <dbReference type="EMBL" id="GAA4778916.1"/>
    </source>
</evidence>
<evidence type="ECO:0000313" key="2">
    <source>
        <dbReference type="Proteomes" id="UP001501411"/>
    </source>
</evidence>
<accession>A0ABP9ACE7</accession>